<feature type="compositionally biased region" description="Basic and acidic residues" evidence="2">
    <location>
        <begin position="204"/>
        <end position="217"/>
    </location>
</feature>
<evidence type="ECO:0000256" key="1">
    <source>
        <dbReference type="ARBA" id="ARBA00022553"/>
    </source>
</evidence>
<reference evidence="4" key="1">
    <citation type="journal article" date="2021" name="Sci. Rep.">
        <title>Diploid genomic architecture of Nitzschia inconspicua, an elite biomass production diatom.</title>
        <authorList>
            <person name="Oliver A."/>
            <person name="Podell S."/>
            <person name="Pinowska A."/>
            <person name="Traller J.C."/>
            <person name="Smith S.R."/>
            <person name="McClure R."/>
            <person name="Beliaev A."/>
            <person name="Bohutskyi P."/>
            <person name="Hill E.A."/>
            <person name="Rabines A."/>
            <person name="Zheng H."/>
            <person name="Allen L.Z."/>
            <person name="Kuo A."/>
            <person name="Grigoriev I.V."/>
            <person name="Allen A.E."/>
            <person name="Hazlebeck D."/>
            <person name="Allen E.E."/>
        </authorList>
    </citation>
    <scope>NUCLEOTIDE SEQUENCE</scope>
    <source>
        <strain evidence="4">Hildebrandi</strain>
    </source>
</reference>
<evidence type="ECO:0000313" key="5">
    <source>
        <dbReference type="Proteomes" id="UP000693970"/>
    </source>
</evidence>
<dbReference type="GO" id="GO:0016973">
    <property type="term" value="P:poly(A)+ mRNA export from nucleus"/>
    <property type="evidence" value="ECO:0007669"/>
    <property type="project" value="TreeGrafter"/>
</dbReference>
<accession>A0A9K3KM09</accession>
<dbReference type="SMART" id="SM00513">
    <property type="entry name" value="SAP"/>
    <property type="match status" value="1"/>
</dbReference>
<feature type="compositionally biased region" description="Low complexity" evidence="2">
    <location>
        <begin position="116"/>
        <end position="126"/>
    </location>
</feature>
<gene>
    <name evidence="4" type="ORF">IV203_005330</name>
</gene>
<feature type="compositionally biased region" description="Basic and acidic residues" evidence="2">
    <location>
        <begin position="74"/>
        <end position="85"/>
    </location>
</feature>
<reference evidence="4" key="2">
    <citation type="submission" date="2021-04" db="EMBL/GenBank/DDBJ databases">
        <authorList>
            <person name="Podell S."/>
        </authorList>
    </citation>
    <scope>NUCLEOTIDE SEQUENCE</scope>
    <source>
        <strain evidence="4">Hildebrandi</strain>
    </source>
</reference>
<keyword evidence="5" id="KW-1185">Reference proteome</keyword>
<dbReference type="EMBL" id="JAGRRH010000021">
    <property type="protein sequence ID" value="KAG7346262.1"/>
    <property type="molecule type" value="Genomic_DNA"/>
</dbReference>
<dbReference type="PANTHER" id="PTHR46551">
    <property type="entry name" value="SAP DOMAIN-CONTAINING RIBONUCLEOPROTEIN"/>
    <property type="match status" value="1"/>
</dbReference>
<evidence type="ECO:0000259" key="3">
    <source>
        <dbReference type="PROSITE" id="PS50800"/>
    </source>
</evidence>
<dbReference type="PROSITE" id="PS50800">
    <property type="entry name" value="SAP"/>
    <property type="match status" value="1"/>
</dbReference>
<name>A0A9K3KM09_9STRA</name>
<dbReference type="GO" id="GO:0005634">
    <property type="term" value="C:nucleus"/>
    <property type="evidence" value="ECO:0007669"/>
    <property type="project" value="TreeGrafter"/>
</dbReference>
<dbReference type="InterPro" id="IPR003034">
    <property type="entry name" value="SAP_dom"/>
</dbReference>
<comment type="caution">
    <text evidence="4">The sequence shown here is derived from an EMBL/GenBank/DDBJ whole genome shotgun (WGS) entry which is preliminary data.</text>
</comment>
<keyword evidence="1" id="KW-0597">Phosphoprotein</keyword>
<dbReference type="Proteomes" id="UP000693970">
    <property type="component" value="Unassembled WGS sequence"/>
</dbReference>
<protein>
    <submittedName>
        <fullName evidence="4">SAP domain containing protein</fullName>
    </submittedName>
</protein>
<sequence>MGTIDVKKMKVSELKDELKKRNMSTDGLKAELATRLQARLDEEEFGLAEAPNETAGATTPANESGVPSPAPSPAEKKPEDSKIAEQQKPAPALTKPANDASHPTENDKEKRDDKSSVTTTTPVQPTGKVVDTKGMTFQEKKQARMQRFGIVNEADKKKARAERFGISDDLKKERKRGRGNDNIGENKRNKGTETNSKVKGGNSEPKRTNFESLSKEELEKRLERATKFGLTNENVDAMKAALRKFRFEGK</sequence>
<feature type="compositionally biased region" description="Basic and acidic residues" evidence="2">
    <location>
        <begin position="1"/>
        <end position="20"/>
    </location>
</feature>
<evidence type="ECO:0000256" key="2">
    <source>
        <dbReference type="SAM" id="MobiDB-lite"/>
    </source>
</evidence>
<feature type="domain" description="SAP" evidence="3">
    <location>
        <begin position="6"/>
        <end position="40"/>
    </location>
</feature>
<feature type="compositionally biased region" description="Basic and acidic residues" evidence="2">
    <location>
        <begin position="102"/>
        <end position="115"/>
    </location>
</feature>
<dbReference type="PANTHER" id="PTHR46551:SF1">
    <property type="entry name" value="SAP DOMAIN-CONTAINING RIBONUCLEOPROTEIN"/>
    <property type="match status" value="1"/>
</dbReference>
<dbReference type="InterPro" id="IPR052240">
    <property type="entry name" value="SAP_domain_ribonucleoprotein"/>
</dbReference>
<proteinExistence type="predicted"/>
<feature type="region of interest" description="Disordered" evidence="2">
    <location>
        <begin position="42"/>
        <end position="217"/>
    </location>
</feature>
<evidence type="ECO:0000313" key="4">
    <source>
        <dbReference type="EMBL" id="KAG7346262.1"/>
    </source>
</evidence>
<feature type="compositionally biased region" description="Basic and acidic residues" evidence="2">
    <location>
        <begin position="153"/>
        <end position="172"/>
    </location>
</feature>
<dbReference type="OrthoDB" id="79455at2759"/>
<dbReference type="Pfam" id="PF02037">
    <property type="entry name" value="SAP"/>
    <property type="match status" value="1"/>
</dbReference>
<dbReference type="AlphaFoldDB" id="A0A9K3KM09"/>
<organism evidence="4 5">
    <name type="scientific">Nitzschia inconspicua</name>
    <dbReference type="NCBI Taxonomy" id="303405"/>
    <lineage>
        <taxon>Eukaryota</taxon>
        <taxon>Sar</taxon>
        <taxon>Stramenopiles</taxon>
        <taxon>Ochrophyta</taxon>
        <taxon>Bacillariophyta</taxon>
        <taxon>Bacillariophyceae</taxon>
        <taxon>Bacillariophycidae</taxon>
        <taxon>Bacillariales</taxon>
        <taxon>Bacillariaceae</taxon>
        <taxon>Nitzschia</taxon>
    </lineage>
</organism>
<feature type="region of interest" description="Disordered" evidence="2">
    <location>
        <begin position="1"/>
        <end position="29"/>
    </location>
</feature>